<dbReference type="EMBL" id="JAZHRV010000001">
    <property type="protein sequence ID" value="MEH2558712.1"/>
    <property type="molecule type" value="Genomic_DNA"/>
</dbReference>
<evidence type="ECO:0000256" key="1">
    <source>
        <dbReference type="SAM" id="SignalP"/>
    </source>
</evidence>
<evidence type="ECO:0000313" key="2">
    <source>
        <dbReference type="EMBL" id="MEH2558712.1"/>
    </source>
</evidence>
<feature type="signal peptide" evidence="1">
    <location>
        <begin position="1"/>
        <end position="19"/>
    </location>
</feature>
<organism evidence="2 3">
    <name type="scientific">Bradyrhizobium algeriense</name>
    <dbReference type="NCBI Taxonomy" id="634784"/>
    <lineage>
        <taxon>Bacteria</taxon>
        <taxon>Pseudomonadati</taxon>
        <taxon>Pseudomonadota</taxon>
        <taxon>Alphaproteobacteria</taxon>
        <taxon>Hyphomicrobiales</taxon>
        <taxon>Nitrobacteraceae</taxon>
        <taxon>Bradyrhizobium</taxon>
    </lineage>
</organism>
<comment type="caution">
    <text evidence="2">The sequence shown here is derived from an EMBL/GenBank/DDBJ whole genome shotgun (WGS) entry which is preliminary data.</text>
</comment>
<keyword evidence="3" id="KW-1185">Reference proteome</keyword>
<feature type="chain" id="PRO_5046434456" evidence="1">
    <location>
        <begin position="20"/>
        <end position="45"/>
    </location>
</feature>
<reference evidence="2 3" key="1">
    <citation type="submission" date="2024-02" db="EMBL/GenBank/DDBJ databases">
        <title>Adaptive strategies in a cosmopolitan and abundant soil bacterium.</title>
        <authorList>
            <person name="Carini P."/>
        </authorList>
    </citation>
    <scope>NUCLEOTIDE SEQUENCE [LARGE SCALE GENOMIC DNA]</scope>
    <source>
        <strain evidence="2 3">AZCC 1608</strain>
    </source>
</reference>
<keyword evidence="1" id="KW-0732">Signal</keyword>
<accession>A0ABU8BKT1</accession>
<gene>
    <name evidence="2" type="ORF">V1286_006241</name>
</gene>
<proteinExistence type="predicted"/>
<protein>
    <submittedName>
        <fullName evidence="2">Uncharacterized protein</fullName>
    </submittedName>
</protein>
<dbReference type="Proteomes" id="UP001364224">
    <property type="component" value="Unassembled WGS sequence"/>
</dbReference>
<name>A0ABU8BKT1_9BRAD</name>
<sequence>MRARLSVTLAALAIMMAPAMEETILLHAAGSFSVKTGRQRKVRAQ</sequence>
<evidence type="ECO:0000313" key="3">
    <source>
        <dbReference type="Proteomes" id="UP001364224"/>
    </source>
</evidence>